<dbReference type="Gene3D" id="2.40.50.1020">
    <property type="entry name" value="LytTr DNA-binding domain"/>
    <property type="match status" value="1"/>
</dbReference>
<dbReference type="InterPro" id="IPR011006">
    <property type="entry name" value="CheY-like_superfamily"/>
</dbReference>
<dbReference type="GO" id="GO:0003677">
    <property type="term" value="F:DNA binding"/>
    <property type="evidence" value="ECO:0007669"/>
    <property type="project" value="InterPro"/>
</dbReference>
<feature type="domain" description="HTH LytTR-type" evidence="3">
    <location>
        <begin position="140"/>
        <end position="212"/>
    </location>
</feature>
<protein>
    <recommendedName>
        <fullName evidence="6">LytTR family two component transcriptional regulator</fullName>
    </recommendedName>
</protein>
<gene>
    <name evidence="4" type="ORF">BCY89_00065</name>
</gene>
<dbReference type="AlphaFoldDB" id="A0A420G9U8"/>
<dbReference type="Pfam" id="PF00072">
    <property type="entry name" value="Response_reg"/>
    <property type="match status" value="1"/>
</dbReference>
<evidence type="ECO:0000313" key="4">
    <source>
        <dbReference type="EMBL" id="RKF41948.1"/>
    </source>
</evidence>
<dbReference type="PROSITE" id="PS50110">
    <property type="entry name" value="RESPONSE_REGULATORY"/>
    <property type="match status" value="1"/>
</dbReference>
<proteinExistence type="predicted"/>
<dbReference type="SUPFAM" id="SSF52172">
    <property type="entry name" value="CheY-like"/>
    <property type="match status" value="1"/>
</dbReference>
<dbReference type="GO" id="GO:0000160">
    <property type="term" value="P:phosphorelay signal transduction system"/>
    <property type="evidence" value="ECO:0007669"/>
    <property type="project" value="InterPro"/>
</dbReference>
<reference evidence="4 5" key="1">
    <citation type="submission" date="2016-07" db="EMBL/GenBank/DDBJ databases">
        <title>Genome analysis of Sphingobacterium siyangense T12B17.</title>
        <authorList>
            <person name="Xu D."/>
            <person name="Su Y."/>
            <person name="Zheng S."/>
        </authorList>
    </citation>
    <scope>NUCLEOTIDE SEQUENCE [LARGE SCALE GENOMIC DNA]</scope>
    <source>
        <strain evidence="4 5">T12B17</strain>
    </source>
</reference>
<name>A0A420G9U8_9SPHI</name>
<dbReference type="PROSITE" id="PS50930">
    <property type="entry name" value="HTH_LYTTR"/>
    <property type="match status" value="1"/>
</dbReference>
<feature type="domain" description="Response regulatory" evidence="2">
    <location>
        <begin position="7"/>
        <end position="121"/>
    </location>
</feature>
<sequence>MRKLHYKLLIVDDMPDSLSYIRLSLDELAFIHKEIAIISNPMEALQYMRNHEVDILLLDMDLNLADLTGVKFAGMIPNPPVIIACSAHTNYVFEANEAGIYSYISKTTSFDKLKTKMEDAITQVDKRIEMQNRNIRVLKIPIEKGQFVDLEVDQIYYAELLPDGLKVYMGQDEYVFRLNLREFQAKLPADQFARPRNNTLVNLAKVGLIRTDLVYLTKPRENIQLSITPTFKSEFNHQHALYRQNNK</sequence>
<accession>A0A420G9U8</accession>
<evidence type="ECO:0008006" key="6">
    <source>
        <dbReference type="Google" id="ProtNLM"/>
    </source>
</evidence>
<feature type="modified residue" description="4-aspartylphosphate" evidence="1">
    <location>
        <position position="59"/>
    </location>
</feature>
<dbReference type="CDD" id="cd00156">
    <property type="entry name" value="REC"/>
    <property type="match status" value="1"/>
</dbReference>
<dbReference type="InterPro" id="IPR001789">
    <property type="entry name" value="Sig_transdc_resp-reg_receiver"/>
</dbReference>
<dbReference type="Pfam" id="PF04397">
    <property type="entry name" value="LytTR"/>
    <property type="match status" value="1"/>
</dbReference>
<keyword evidence="5" id="KW-1185">Reference proteome</keyword>
<keyword evidence="1" id="KW-0597">Phosphoprotein</keyword>
<dbReference type="InterPro" id="IPR007492">
    <property type="entry name" value="LytTR_DNA-bd_dom"/>
</dbReference>
<evidence type="ECO:0000256" key="1">
    <source>
        <dbReference type="PROSITE-ProRule" id="PRU00169"/>
    </source>
</evidence>
<dbReference type="EMBL" id="MCAQ01000001">
    <property type="protein sequence ID" value="RKF41948.1"/>
    <property type="molecule type" value="Genomic_DNA"/>
</dbReference>
<dbReference type="SMART" id="SM00850">
    <property type="entry name" value="LytTR"/>
    <property type="match status" value="1"/>
</dbReference>
<organism evidence="4 5">
    <name type="scientific">Sphingobacterium siyangense</name>
    <dbReference type="NCBI Taxonomy" id="459529"/>
    <lineage>
        <taxon>Bacteria</taxon>
        <taxon>Pseudomonadati</taxon>
        <taxon>Bacteroidota</taxon>
        <taxon>Sphingobacteriia</taxon>
        <taxon>Sphingobacteriales</taxon>
        <taxon>Sphingobacteriaceae</taxon>
        <taxon>Sphingobacterium</taxon>
    </lineage>
</organism>
<comment type="caution">
    <text evidence="4">The sequence shown here is derived from an EMBL/GenBank/DDBJ whole genome shotgun (WGS) entry which is preliminary data.</text>
</comment>
<evidence type="ECO:0000259" key="3">
    <source>
        <dbReference type="PROSITE" id="PS50930"/>
    </source>
</evidence>
<dbReference type="Proteomes" id="UP000286402">
    <property type="component" value="Unassembled WGS sequence"/>
</dbReference>
<evidence type="ECO:0000313" key="5">
    <source>
        <dbReference type="Proteomes" id="UP000286402"/>
    </source>
</evidence>
<dbReference type="RefSeq" id="WP_120332353.1">
    <property type="nucleotide sequence ID" value="NZ_MCAQ01000001.1"/>
</dbReference>
<evidence type="ECO:0000259" key="2">
    <source>
        <dbReference type="PROSITE" id="PS50110"/>
    </source>
</evidence>
<dbReference type="SMART" id="SM00448">
    <property type="entry name" value="REC"/>
    <property type="match status" value="1"/>
</dbReference>
<dbReference type="Gene3D" id="3.40.50.2300">
    <property type="match status" value="1"/>
</dbReference>